<reference evidence="2 3" key="1">
    <citation type="submission" date="2023-04" db="EMBL/GenBank/DDBJ databases">
        <title>Forest soil microbial communities from Buena Vista Peninsula, Colon Province, Panama.</title>
        <authorList>
            <person name="Bouskill N."/>
        </authorList>
    </citation>
    <scope>NUCLEOTIDE SEQUENCE [LARGE SCALE GENOMIC DNA]</scope>
    <source>
        <strain evidence="2 3">CFH S0262</strain>
    </source>
</reference>
<dbReference type="Proteomes" id="UP001160334">
    <property type="component" value="Unassembled WGS sequence"/>
</dbReference>
<keyword evidence="1" id="KW-0812">Transmembrane</keyword>
<evidence type="ECO:0000256" key="1">
    <source>
        <dbReference type="SAM" id="Phobius"/>
    </source>
</evidence>
<comment type="caution">
    <text evidence="2">The sequence shown here is derived from an EMBL/GenBank/DDBJ whole genome shotgun (WGS) entry which is preliminary data.</text>
</comment>
<accession>A0ABT6M975</accession>
<evidence type="ECO:0000313" key="2">
    <source>
        <dbReference type="EMBL" id="MDH6280852.1"/>
    </source>
</evidence>
<dbReference type="EMBL" id="JARXVC010000004">
    <property type="protein sequence ID" value="MDH6280852.1"/>
    <property type="molecule type" value="Genomic_DNA"/>
</dbReference>
<sequence length="91" mass="9468">MVAVEPAPTPWSTGLLVSVFAAVFTIVAVVAFGSALATIHPLLAVGFNLVVVGGAAPTVWRWRHVPVWRWVVYGATAGVVSGWAALLLGAF</sequence>
<protein>
    <recommendedName>
        <fullName evidence="4">DUF2537 domain-containing protein</fullName>
    </recommendedName>
</protein>
<feature type="transmembrane region" description="Helical" evidence="1">
    <location>
        <begin position="68"/>
        <end position="90"/>
    </location>
</feature>
<proteinExistence type="predicted"/>
<keyword evidence="1" id="KW-1133">Transmembrane helix</keyword>
<dbReference type="InterPro" id="IPR024244">
    <property type="entry name" value="DUF2537"/>
</dbReference>
<dbReference type="Pfam" id="PF10801">
    <property type="entry name" value="DUF2537"/>
    <property type="match status" value="1"/>
</dbReference>
<keyword evidence="1" id="KW-0472">Membrane</keyword>
<organism evidence="2 3">
    <name type="scientific">Prescottella agglutinans</name>
    <dbReference type="NCBI Taxonomy" id="1644129"/>
    <lineage>
        <taxon>Bacteria</taxon>
        <taxon>Bacillati</taxon>
        <taxon>Actinomycetota</taxon>
        <taxon>Actinomycetes</taxon>
        <taxon>Mycobacteriales</taxon>
        <taxon>Nocardiaceae</taxon>
        <taxon>Prescottella</taxon>
    </lineage>
</organism>
<feature type="transmembrane region" description="Helical" evidence="1">
    <location>
        <begin position="42"/>
        <end position="62"/>
    </location>
</feature>
<feature type="transmembrane region" description="Helical" evidence="1">
    <location>
        <begin position="15"/>
        <end position="35"/>
    </location>
</feature>
<name>A0ABT6M975_9NOCA</name>
<gene>
    <name evidence="2" type="ORF">M2280_002065</name>
</gene>
<evidence type="ECO:0000313" key="3">
    <source>
        <dbReference type="Proteomes" id="UP001160334"/>
    </source>
</evidence>
<evidence type="ECO:0008006" key="4">
    <source>
        <dbReference type="Google" id="ProtNLM"/>
    </source>
</evidence>
<dbReference type="RefSeq" id="WP_280760186.1">
    <property type="nucleotide sequence ID" value="NZ_JARXVC010000004.1"/>
</dbReference>
<keyword evidence="3" id="KW-1185">Reference proteome</keyword>